<keyword evidence="3" id="KW-1185">Reference proteome</keyword>
<evidence type="ECO:0000256" key="1">
    <source>
        <dbReference type="SAM" id="MobiDB-lite"/>
    </source>
</evidence>
<evidence type="ECO:0000313" key="3">
    <source>
        <dbReference type="Proteomes" id="UP000681526"/>
    </source>
</evidence>
<dbReference type="Pfam" id="PF26325">
    <property type="entry name" value="YhjD"/>
    <property type="match status" value="1"/>
</dbReference>
<organism evidence="2 3">
    <name type="scientific">Thermobacillus xylanilyticus</name>
    <dbReference type="NCBI Taxonomy" id="76633"/>
    <lineage>
        <taxon>Bacteria</taxon>
        <taxon>Bacillati</taxon>
        <taxon>Bacillota</taxon>
        <taxon>Bacilli</taxon>
        <taxon>Bacillales</taxon>
        <taxon>Paenibacillaceae</taxon>
        <taxon>Thermobacillus</taxon>
    </lineage>
</organism>
<feature type="compositionally biased region" description="Low complexity" evidence="1">
    <location>
        <begin position="11"/>
        <end position="25"/>
    </location>
</feature>
<evidence type="ECO:0000313" key="2">
    <source>
        <dbReference type="EMBL" id="CAG5092370.1"/>
    </source>
</evidence>
<accession>A0ABN7SBY8</accession>
<gene>
    <name evidence="2" type="primary">txxe 2642</name>
    <name evidence="2" type="ORF">TXXE_18075</name>
</gene>
<dbReference type="EMBL" id="CAJRAY010000092">
    <property type="protein sequence ID" value="CAG5092370.1"/>
    <property type="molecule type" value="Genomic_DNA"/>
</dbReference>
<proteinExistence type="predicted"/>
<comment type="caution">
    <text evidence="2">The sequence shown here is derived from an EMBL/GenBank/DDBJ whole genome shotgun (WGS) entry which is preliminary data.</text>
</comment>
<feature type="region of interest" description="Disordered" evidence="1">
    <location>
        <begin position="1"/>
        <end position="57"/>
    </location>
</feature>
<sequence length="168" mass="18532">MAAEISGRTGSAGAASMLPAAAPVAHGQPGAESGQPGSGPGKPAPERQPSRPPLQSEDELEAVKRYVLLGIAVRILDHDIRVVDSSRLKLPRFYESMLRGLQDRALLELAALRRMFRTAGIKVYEERKEPEGLTAAYVCRGYHHHFTMPWSFVRAEAERLLKRYAARD</sequence>
<protein>
    <submittedName>
        <fullName evidence="2">Uncharacterized protein</fullName>
    </submittedName>
</protein>
<dbReference type="InterPro" id="IPR058600">
    <property type="entry name" value="YhjD-like"/>
</dbReference>
<reference evidence="2 3" key="1">
    <citation type="submission" date="2021-04" db="EMBL/GenBank/DDBJ databases">
        <authorList>
            <person name="Rakotoarivonina H."/>
        </authorList>
    </citation>
    <scope>NUCLEOTIDE SEQUENCE [LARGE SCALE GENOMIC DNA]</scope>
    <source>
        <strain evidence="2 3">XE</strain>
    </source>
</reference>
<dbReference type="RefSeq" id="WP_015254291.1">
    <property type="nucleotide sequence ID" value="NZ_CAJRAY010000092.1"/>
</dbReference>
<dbReference type="Proteomes" id="UP000681526">
    <property type="component" value="Unassembled WGS sequence"/>
</dbReference>
<name>A0ABN7SBY8_THEXY</name>